<dbReference type="OrthoDB" id="8905164at2"/>
<dbReference type="SMART" id="SM00942">
    <property type="entry name" value="PriCT_1"/>
    <property type="match status" value="1"/>
</dbReference>
<dbReference type="KEGG" id="thes:FHQ07_01705"/>
<evidence type="ECO:0000313" key="2">
    <source>
        <dbReference type="EMBL" id="QDA56128.1"/>
    </source>
</evidence>
<protein>
    <recommendedName>
        <fullName evidence="1">Primase C-terminal 1 domain-containing protein</fullName>
    </recommendedName>
</protein>
<feature type="domain" description="Primase C-terminal 1" evidence="1">
    <location>
        <begin position="197"/>
        <end position="262"/>
    </location>
</feature>
<dbReference type="EMBL" id="CP040871">
    <property type="protein sequence ID" value="QDA56128.1"/>
    <property type="molecule type" value="Genomic_DNA"/>
</dbReference>
<dbReference type="AlphaFoldDB" id="A0A5B7ZMC8"/>
<proteinExistence type="predicted"/>
<dbReference type="Pfam" id="PF08708">
    <property type="entry name" value="PriCT_1"/>
    <property type="match status" value="1"/>
</dbReference>
<evidence type="ECO:0000313" key="3">
    <source>
        <dbReference type="Proteomes" id="UP000308149"/>
    </source>
</evidence>
<dbReference type="RefSeq" id="WP_139715056.1">
    <property type="nucleotide sequence ID" value="NZ_CP040871.1"/>
</dbReference>
<gene>
    <name evidence="2" type="ORF">FHQ07_01705</name>
</gene>
<dbReference type="Gene3D" id="3.30.70.1790">
    <property type="entry name" value="RepB DNA-primase, N-terminal domain"/>
    <property type="match status" value="1"/>
</dbReference>
<dbReference type="Pfam" id="PF16793">
    <property type="entry name" value="RepB_primase"/>
    <property type="match status" value="1"/>
</dbReference>
<dbReference type="InterPro" id="IPR039459">
    <property type="entry name" value="RepB-like_DNA_primase_dom"/>
</dbReference>
<reference evidence="2 3" key="1">
    <citation type="submission" date="2019-06" db="EMBL/GenBank/DDBJ databases">
        <title>Thermomonas aquatica sp. nov., isolated from an industrial wastewater treatment plant.</title>
        <authorList>
            <person name="Jeon J.H."/>
            <person name="Park D.-S."/>
        </authorList>
    </citation>
    <scope>NUCLEOTIDE SEQUENCE [LARGE SCALE GENOMIC DNA]</scope>
    <source>
        <strain evidence="2 3">SY21</strain>
    </source>
</reference>
<accession>A0A5B7ZMC8</accession>
<organism evidence="2 3">
    <name type="scientific">Thermomonas aquatica</name>
    <dbReference type="NCBI Taxonomy" id="2202149"/>
    <lineage>
        <taxon>Bacteria</taxon>
        <taxon>Pseudomonadati</taxon>
        <taxon>Pseudomonadota</taxon>
        <taxon>Gammaproteobacteria</taxon>
        <taxon>Lysobacterales</taxon>
        <taxon>Lysobacteraceae</taxon>
        <taxon>Thermomonas</taxon>
    </lineage>
</organism>
<dbReference type="InterPro" id="IPR014820">
    <property type="entry name" value="PriCT_1"/>
</dbReference>
<evidence type="ECO:0000259" key="1">
    <source>
        <dbReference type="SMART" id="SM00942"/>
    </source>
</evidence>
<name>A0A5B7ZMC8_9GAMM</name>
<sequence length="406" mass="44690">MTTARFLSLFGERFTFQTFDDSPAKSPALSRVMHGTLREHAATLASLNERGAGVFFMVNAGDGRGRKAGNVRQVRALFADLDGSPLAPVQAASLPPHCIVESSPGRWHAYWLVTDCPLDRFKPMQQALAARFDGDRKVCDLPRVMRLPGFDHRKGEPFTTRVVSLDADRAPYRLAELVQAFDLNPAPVALTAHKRRTLPDAIPDGERNDTLLLLAAGLVRKGHDMQAVNDRLQRINAERCQPPLCASEVDSIAAQAVGYGSDGFTLLPHKLLDSPQWKALSPPAHDVILTAFRRFDGFNNGNIALTPADFDGRPGMTESAFKRHRRRALASGILRLAKHGKPTQTGRTPDLYAIADCWLPESARDQIDPLRMGSKRTPYIDKQALAVEGIHEGQTGRRRNAKSRAA</sequence>
<keyword evidence="3" id="KW-1185">Reference proteome</keyword>
<dbReference type="Proteomes" id="UP000308149">
    <property type="component" value="Chromosome"/>
</dbReference>